<organism evidence="1 2">
    <name type="scientific">Oryza meyeriana var. granulata</name>
    <dbReference type="NCBI Taxonomy" id="110450"/>
    <lineage>
        <taxon>Eukaryota</taxon>
        <taxon>Viridiplantae</taxon>
        <taxon>Streptophyta</taxon>
        <taxon>Embryophyta</taxon>
        <taxon>Tracheophyta</taxon>
        <taxon>Spermatophyta</taxon>
        <taxon>Magnoliopsida</taxon>
        <taxon>Liliopsida</taxon>
        <taxon>Poales</taxon>
        <taxon>Poaceae</taxon>
        <taxon>BOP clade</taxon>
        <taxon>Oryzoideae</taxon>
        <taxon>Oryzeae</taxon>
        <taxon>Oryzinae</taxon>
        <taxon>Oryza</taxon>
        <taxon>Oryza meyeriana</taxon>
    </lineage>
</organism>
<keyword evidence="2" id="KW-1185">Reference proteome</keyword>
<evidence type="ECO:0000313" key="2">
    <source>
        <dbReference type="Proteomes" id="UP000479710"/>
    </source>
</evidence>
<dbReference type="Proteomes" id="UP000479710">
    <property type="component" value="Unassembled WGS sequence"/>
</dbReference>
<reference evidence="1 2" key="1">
    <citation type="submission" date="2019-11" db="EMBL/GenBank/DDBJ databases">
        <title>Whole genome sequence of Oryza granulata.</title>
        <authorList>
            <person name="Li W."/>
        </authorList>
    </citation>
    <scope>NUCLEOTIDE SEQUENCE [LARGE SCALE GENOMIC DNA]</scope>
    <source>
        <strain evidence="2">cv. Menghai</strain>
        <tissue evidence="1">Leaf</tissue>
    </source>
</reference>
<accession>A0A6G1D5X1</accession>
<gene>
    <name evidence="1" type="ORF">E2562_020466</name>
</gene>
<evidence type="ECO:0000313" key="1">
    <source>
        <dbReference type="EMBL" id="KAF0907712.1"/>
    </source>
</evidence>
<dbReference type="AlphaFoldDB" id="A0A6G1D5X1"/>
<comment type="caution">
    <text evidence="1">The sequence shown here is derived from an EMBL/GenBank/DDBJ whole genome shotgun (WGS) entry which is preliminary data.</text>
</comment>
<proteinExistence type="predicted"/>
<protein>
    <submittedName>
        <fullName evidence="1">Uncharacterized protein</fullName>
    </submittedName>
</protein>
<sequence length="97" mass="11414">MASSVRQPAAAAAVWPRFLPSPRRSAATQTYQVLFMNKFQFLEQTYQVLSMNKFQRKRPFSGSWRFTQVQELCCLQNFRSLCKSSYFKQTCSCFRFS</sequence>
<name>A0A6G1D5X1_9ORYZ</name>
<dbReference type="EMBL" id="SPHZ02000007">
    <property type="protein sequence ID" value="KAF0907712.1"/>
    <property type="molecule type" value="Genomic_DNA"/>
</dbReference>
<dbReference type="OrthoDB" id="1685715at2759"/>